<evidence type="ECO:0000313" key="8">
    <source>
        <dbReference type="EMBL" id="KAL1304376.1"/>
    </source>
</evidence>
<feature type="compositionally biased region" description="Pro residues" evidence="6">
    <location>
        <begin position="94"/>
        <end position="111"/>
    </location>
</feature>
<dbReference type="Proteomes" id="UP001562354">
    <property type="component" value="Unassembled WGS sequence"/>
</dbReference>
<evidence type="ECO:0000256" key="2">
    <source>
        <dbReference type="ARBA" id="ARBA00009530"/>
    </source>
</evidence>
<reference evidence="8 9" key="1">
    <citation type="submission" date="2024-07" db="EMBL/GenBank/DDBJ databases">
        <title>Draft sequence of the Neodothiora populina.</title>
        <authorList>
            <person name="Drown D.D."/>
            <person name="Schuette U.S."/>
            <person name="Buechlein A.B."/>
            <person name="Rusch D.R."/>
            <person name="Winton L.W."/>
            <person name="Adams G.A."/>
        </authorList>
    </citation>
    <scope>NUCLEOTIDE SEQUENCE [LARGE SCALE GENOMIC DNA]</scope>
    <source>
        <strain evidence="8 9">CPC 39397</strain>
    </source>
</reference>
<keyword evidence="5 7" id="KW-0472">Membrane</keyword>
<feature type="transmembrane region" description="Helical" evidence="7">
    <location>
        <begin position="28"/>
        <end position="51"/>
    </location>
</feature>
<evidence type="ECO:0000313" key="9">
    <source>
        <dbReference type="Proteomes" id="UP001562354"/>
    </source>
</evidence>
<comment type="similarity">
    <text evidence="2">Belongs to the UPF0057 (PMP3) family.</text>
</comment>
<feature type="compositionally biased region" description="Low complexity" evidence="6">
    <location>
        <begin position="79"/>
        <end position="93"/>
    </location>
</feature>
<evidence type="ECO:0000256" key="5">
    <source>
        <dbReference type="ARBA" id="ARBA00023136"/>
    </source>
</evidence>
<accession>A0ABR3PE12</accession>
<dbReference type="RefSeq" id="XP_069200651.1">
    <property type="nucleotide sequence ID" value="XM_069342841.1"/>
</dbReference>
<comment type="caution">
    <text evidence="8">The sequence shown here is derived from an EMBL/GenBank/DDBJ whole genome shotgun (WGS) entry which is preliminary data.</text>
</comment>
<comment type="subcellular location">
    <subcellularLocation>
        <location evidence="1">Membrane</location>
    </subcellularLocation>
</comment>
<sequence length="119" mass="12613">MGCLIGCCLALLAVVAPPIPVLFRRGVGSSLLLCCLLCVLGWIPGVFYAWYVIARSPDRSLTGDRGRGREPRVVEEGRYATANAPPAAGYGASPAPPPPAAQGLYYPPPPQQETGRVRH</sequence>
<keyword evidence="3 7" id="KW-0812">Transmembrane</keyword>
<evidence type="ECO:0000256" key="6">
    <source>
        <dbReference type="SAM" id="MobiDB-lite"/>
    </source>
</evidence>
<proteinExistence type="inferred from homology"/>
<dbReference type="InterPro" id="IPR000612">
    <property type="entry name" value="PMP3"/>
</dbReference>
<evidence type="ECO:0000256" key="3">
    <source>
        <dbReference type="ARBA" id="ARBA00022692"/>
    </source>
</evidence>
<keyword evidence="4 7" id="KW-1133">Transmembrane helix</keyword>
<protein>
    <submittedName>
        <fullName evidence="8">Uncharacterized protein</fullName>
    </submittedName>
</protein>
<dbReference type="PANTHER" id="PTHR21659:SF42">
    <property type="entry name" value="UPF0057 MEMBRANE PROTEIN ZK632.10-RELATED"/>
    <property type="match status" value="1"/>
</dbReference>
<organism evidence="8 9">
    <name type="scientific">Neodothiora populina</name>
    <dbReference type="NCBI Taxonomy" id="2781224"/>
    <lineage>
        <taxon>Eukaryota</taxon>
        <taxon>Fungi</taxon>
        <taxon>Dikarya</taxon>
        <taxon>Ascomycota</taxon>
        <taxon>Pezizomycotina</taxon>
        <taxon>Dothideomycetes</taxon>
        <taxon>Dothideomycetidae</taxon>
        <taxon>Dothideales</taxon>
        <taxon>Dothioraceae</taxon>
        <taxon>Neodothiora</taxon>
    </lineage>
</organism>
<feature type="compositionally biased region" description="Basic and acidic residues" evidence="6">
    <location>
        <begin position="58"/>
        <end position="78"/>
    </location>
</feature>
<evidence type="ECO:0000256" key="1">
    <source>
        <dbReference type="ARBA" id="ARBA00004370"/>
    </source>
</evidence>
<gene>
    <name evidence="8" type="ORF">AAFC00_003379</name>
</gene>
<keyword evidence="9" id="KW-1185">Reference proteome</keyword>
<dbReference type="Pfam" id="PF01679">
    <property type="entry name" value="Pmp3"/>
    <property type="match status" value="1"/>
</dbReference>
<evidence type="ECO:0000256" key="4">
    <source>
        <dbReference type="ARBA" id="ARBA00022989"/>
    </source>
</evidence>
<evidence type="ECO:0000256" key="7">
    <source>
        <dbReference type="SAM" id="Phobius"/>
    </source>
</evidence>
<dbReference type="GeneID" id="95977080"/>
<feature type="region of interest" description="Disordered" evidence="6">
    <location>
        <begin position="58"/>
        <end position="119"/>
    </location>
</feature>
<name>A0ABR3PE12_9PEZI</name>
<dbReference type="EMBL" id="JBFMKM010000008">
    <property type="protein sequence ID" value="KAL1304376.1"/>
    <property type="molecule type" value="Genomic_DNA"/>
</dbReference>
<dbReference type="PANTHER" id="PTHR21659">
    <property type="entry name" value="HYDROPHOBIC PROTEIN RCI2 LOW TEMPERATURE AND SALT RESPONSIVE PROTEIN LTI6 -RELATED"/>
    <property type="match status" value="1"/>
</dbReference>